<keyword evidence="4" id="KW-1185">Reference proteome</keyword>
<name>A0A194QVP5_PAPMA</name>
<feature type="region of interest" description="Disordered" evidence="1">
    <location>
        <begin position="188"/>
        <end position="231"/>
    </location>
</feature>
<gene>
    <name evidence="3" type="ORF">RR48_11182</name>
</gene>
<sequence>MKLSILFPSLVLLSISLSSHAEFLIREKVRKRNTVIKINKNPPTCYYNNSLFKNVDSLRRIVAASKYIFTGKISSVHNKRRAGKYTRNVFKVFVRRVLKGDIEELSELLNFETRTSNASSRAFIIAEGVRWKKCAGSQGWVALLFGGDSFVSPLKLITDPVPSSLQRVRRVKALIKGDKALRRFIVMKTTPAGDKNKRPSGRPPEQGSDVSGCVGRASVSDSAGPPATRRTARDKFIDTLSIKAIVAVNRHTAHNTITRSMNL</sequence>
<proteinExistence type="predicted"/>
<feature type="chain" id="PRO_5008264665" evidence="2">
    <location>
        <begin position="22"/>
        <end position="263"/>
    </location>
</feature>
<organism evidence="3 4">
    <name type="scientific">Papilio machaon</name>
    <name type="common">Old World swallowtail butterfly</name>
    <dbReference type="NCBI Taxonomy" id="76193"/>
    <lineage>
        <taxon>Eukaryota</taxon>
        <taxon>Metazoa</taxon>
        <taxon>Ecdysozoa</taxon>
        <taxon>Arthropoda</taxon>
        <taxon>Hexapoda</taxon>
        <taxon>Insecta</taxon>
        <taxon>Pterygota</taxon>
        <taxon>Neoptera</taxon>
        <taxon>Endopterygota</taxon>
        <taxon>Lepidoptera</taxon>
        <taxon>Glossata</taxon>
        <taxon>Ditrysia</taxon>
        <taxon>Papilionoidea</taxon>
        <taxon>Papilionidae</taxon>
        <taxon>Papilioninae</taxon>
        <taxon>Papilio</taxon>
    </lineage>
</organism>
<feature type="signal peptide" evidence="2">
    <location>
        <begin position="1"/>
        <end position="21"/>
    </location>
</feature>
<dbReference type="Proteomes" id="UP000053240">
    <property type="component" value="Unassembled WGS sequence"/>
</dbReference>
<evidence type="ECO:0000313" key="3">
    <source>
        <dbReference type="EMBL" id="KPJ07626.1"/>
    </source>
</evidence>
<dbReference type="EMBL" id="KQ461181">
    <property type="protein sequence ID" value="KPJ07626.1"/>
    <property type="molecule type" value="Genomic_DNA"/>
</dbReference>
<reference evidence="3 4" key="1">
    <citation type="journal article" date="2015" name="Nat. Commun.">
        <title>Outbred genome sequencing and CRISPR/Cas9 gene editing in butterflies.</title>
        <authorList>
            <person name="Li X."/>
            <person name="Fan D."/>
            <person name="Zhang W."/>
            <person name="Liu G."/>
            <person name="Zhang L."/>
            <person name="Zhao L."/>
            <person name="Fang X."/>
            <person name="Chen L."/>
            <person name="Dong Y."/>
            <person name="Chen Y."/>
            <person name="Ding Y."/>
            <person name="Zhao R."/>
            <person name="Feng M."/>
            <person name="Zhu Y."/>
            <person name="Feng Y."/>
            <person name="Jiang X."/>
            <person name="Zhu D."/>
            <person name="Xiang H."/>
            <person name="Feng X."/>
            <person name="Li S."/>
            <person name="Wang J."/>
            <person name="Zhang G."/>
            <person name="Kronforst M.R."/>
            <person name="Wang W."/>
        </authorList>
    </citation>
    <scope>NUCLEOTIDE SEQUENCE [LARGE SCALE GENOMIC DNA]</scope>
    <source>
        <strain evidence="3">Ya'a_city_454_Pm</strain>
        <tissue evidence="3">Whole body</tissue>
    </source>
</reference>
<keyword evidence="2" id="KW-0732">Signal</keyword>
<dbReference type="AlphaFoldDB" id="A0A194QVP5"/>
<dbReference type="InParanoid" id="A0A194QVP5"/>
<accession>A0A194QVP5</accession>
<evidence type="ECO:0000313" key="4">
    <source>
        <dbReference type="Proteomes" id="UP000053240"/>
    </source>
</evidence>
<evidence type="ECO:0000256" key="2">
    <source>
        <dbReference type="SAM" id="SignalP"/>
    </source>
</evidence>
<protein>
    <submittedName>
        <fullName evidence="3">Uncharacterized protein</fullName>
    </submittedName>
</protein>
<evidence type="ECO:0000256" key="1">
    <source>
        <dbReference type="SAM" id="MobiDB-lite"/>
    </source>
</evidence>